<dbReference type="PANTHER" id="PTHR10443:SF12">
    <property type="entry name" value="DIPEPTIDASE"/>
    <property type="match status" value="1"/>
</dbReference>
<keyword evidence="2" id="KW-1185">Reference proteome</keyword>
<dbReference type="CDD" id="cd01301">
    <property type="entry name" value="rDP_like"/>
    <property type="match status" value="1"/>
</dbReference>
<dbReference type="Gene3D" id="3.20.20.140">
    <property type="entry name" value="Metal-dependent hydrolases"/>
    <property type="match status" value="2"/>
</dbReference>
<dbReference type="KEGG" id="bomb:GT348_03505"/>
<evidence type="ECO:0000313" key="1">
    <source>
        <dbReference type="EMBL" id="QHI95456.1"/>
    </source>
</evidence>
<dbReference type="PROSITE" id="PS51365">
    <property type="entry name" value="RENAL_DIPEPTIDASE_2"/>
    <property type="match status" value="1"/>
</dbReference>
<proteinExistence type="predicted"/>
<dbReference type="GO" id="GO:0070573">
    <property type="term" value="F:metallodipeptidase activity"/>
    <property type="evidence" value="ECO:0007669"/>
    <property type="project" value="InterPro"/>
</dbReference>
<accession>A0A6P1NAM6</accession>
<dbReference type="RefSeq" id="WP_160618533.1">
    <property type="nucleotide sequence ID" value="NZ_CP047652.1"/>
</dbReference>
<gene>
    <name evidence="1" type="ORF">GT348_03505</name>
</gene>
<dbReference type="InterPro" id="IPR008257">
    <property type="entry name" value="Pept_M19"/>
</dbReference>
<sequence length="347" mass="37642">MSKILTFDTHIDIPWPEKTAEGLPAWKITDPDDLSSLWQSETKRRFTLPKAQEGGLDAVCLVAYSPQGPLTKEGHEAAWKRVNAMLKTIQEIPLSSSSYKVKLCLSADDVNQAFNEKYFSITPVIENGYVIGENIENIQILSEAYGVRYITLTHNGHNLLADSAIPKGNDKNIMHGGLSELGKEAIKSMNQAGIVVDISHASRDSMMQAVSHSDVPVVASHSSIKALCDHPRNLDDKQLQALAEAGGVVQITAMSPFLKRGGGATLAEFMAHIRYAVDLIGIDHVGLSSDFDGGGGIKGWSDASQTAQVTKALEIAGFDNSEIRALWGGNMLRLLKQAEIYSQTAKK</sequence>
<dbReference type="SUPFAM" id="SSF51556">
    <property type="entry name" value="Metallo-dependent hydrolases"/>
    <property type="match status" value="1"/>
</dbReference>
<evidence type="ECO:0000313" key="2">
    <source>
        <dbReference type="Proteomes" id="UP000463975"/>
    </source>
</evidence>
<dbReference type="InterPro" id="IPR032466">
    <property type="entry name" value="Metal_Hydrolase"/>
</dbReference>
<dbReference type="AlphaFoldDB" id="A0A6P1NAM6"/>
<dbReference type="Pfam" id="PF01244">
    <property type="entry name" value="Peptidase_M19"/>
    <property type="match status" value="1"/>
</dbReference>
<reference evidence="1 2" key="1">
    <citation type="submission" date="2020-01" db="EMBL/GenBank/DDBJ databases">
        <title>Genome sequencing of strain KACC 21507.</title>
        <authorList>
            <person name="Heo J."/>
            <person name="Kim S.-J."/>
            <person name="Kim J.-S."/>
            <person name="Hong S.-B."/>
            <person name="Kwon S.-W."/>
        </authorList>
    </citation>
    <scope>NUCLEOTIDE SEQUENCE [LARGE SCALE GENOMIC DNA]</scope>
    <source>
        <strain evidence="1 2">KACC 21507</strain>
    </source>
</reference>
<dbReference type="GO" id="GO:0006508">
    <property type="term" value="P:proteolysis"/>
    <property type="evidence" value="ECO:0007669"/>
    <property type="project" value="InterPro"/>
</dbReference>
<name>A0A6P1NAM6_9PROT</name>
<dbReference type="Proteomes" id="UP000463975">
    <property type="component" value="Chromosome"/>
</dbReference>
<organism evidence="1 2">
    <name type="scientific">Aristophania vespae</name>
    <dbReference type="NCBI Taxonomy" id="2697033"/>
    <lineage>
        <taxon>Bacteria</taxon>
        <taxon>Pseudomonadati</taxon>
        <taxon>Pseudomonadota</taxon>
        <taxon>Alphaproteobacteria</taxon>
        <taxon>Acetobacterales</taxon>
        <taxon>Acetobacteraceae</taxon>
        <taxon>Aristophania</taxon>
    </lineage>
</organism>
<dbReference type="EMBL" id="CP047652">
    <property type="protein sequence ID" value="QHI95456.1"/>
    <property type="molecule type" value="Genomic_DNA"/>
</dbReference>
<dbReference type="PANTHER" id="PTHR10443">
    <property type="entry name" value="MICROSOMAL DIPEPTIDASE"/>
    <property type="match status" value="1"/>
</dbReference>
<protein>
    <submittedName>
        <fullName evidence="1">Membrane dipeptidase</fullName>
    </submittedName>
</protein>